<name>A0A2P2PPT5_RHIMU</name>
<evidence type="ECO:0000313" key="1">
    <source>
        <dbReference type="EMBL" id="MBX56715.1"/>
    </source>
</evidence>
<reference evidence="1" key="1">
    <citation type="submission" date="2018-02" db="EMBL/GenBank/DDBJ databases">
        <title>Rhizophora mucronata_Transcriptome.</title>
        <authorList>
            <person name="Meera S.P."/>
            <person name="Sreeshan A."/>
            <person name="Augustine A."/>
        </authorList>
    </citation>
    <scope>NUCLEOTIDE SEQUENCE</scope>
    <source>
        <tissue evidence="1">Leaf</tissue>
    </source>
</reference>
<dbReference type="EMBL" id="GGEC01076231">
    <property type="protein sequence ID" value="MBX56715.1"/>
    <property type="molecule type" value="Transcribed_RNA"/>
</dbReference>
<proteinExistence type="predicted"/>
<dbReference type="AlphaFoldDB" id="A0A2P2PPT5"/>
<protein>
    <submittedName>
        <fullName evidence="1">Solanesyl diphosphate synthase 3</fullName>
    </submittedName>
</protein>
<sequence>MEKMTKFDFGIFGYKGFRKLHLTLNLVHNDMKCKKRFMQLTLIKFGTKNLLLLSRVTD</sequence>
<accession>A0A2P2PPT5</accession>
<organism evidence="1">
    <name type="scientific">Rhizophora mucronata</name>
    <name type="common">Asiatic mangrove</name>
    <dbReference type="NCBI Taxonomy" id="61149"/>
    <lineage>
        <taxon>Eukaryota</taxon>
        <taxon>Viridiplantae</taxon>
        <taxon>Streptophyta</taxon>
        <taxon>Embryophyta</taxon>
        <taxon>Tracheophyta</taxon>
        <taxon>Spermatophyta</taxon>
        <taxon>Magnoliopsida</taxon>
        <taxon>eudicotyledons</taxon>
        <taxon>Gunneridae</taxon>
        <taxon>Pentapetalae</taxon>
        <taxon>rosids</taxon>
        <taxon>fabids</taxon>
        <taxon>Malpighiales</taxon>
        <taxon>Rhizophoraceae</taxon>
        <taxon>Rhizophora</taxon>
    </lineage>
</organism>